<protein>
    <recommendedName>
        <fullName evidence="5">F-box domain-containing protein</fullName>
    </recommendedName>
</protein>
<gene>
    <name evidence="3" type="ORF">SLEP1_g19594</name>
</gene>
<dbReference type="SUPFAM" id="SSF81383">
    <property type="entry name" value="F-box domain"/>
    <property type="match status" value="1"/>
</dbReference>
<dbReference type="InterPro" id="IPR013187">
    <property type="entry name" value="F-box-assoc_dom_typ3"/>
</dbReference>
<comment type="caution">
    <text evidence="3">The sequence shown here is derived from an EMBL/GenBank/DDBJ whole genome shotgun (WGS) entry which is preliminary data.</text>
</comment>
<feature type="domain" description="F-box associated beta-propeller type 3" evidence="2">
    <location>
        <begin position="81"/>
        <end position="228"/>
    </location>
</feature>
<dbReference type="NCBIfam" id="TIGR01640">
    <property type="entry name" value="F_box_assoc_1"/>
    <property type="match status" value="1"/>
</dbReference>
<sequence>MSYILPVFYPDILLSLPVKSLLRFRCLSKLFCSQIDSPDFVKMHLQKSIATGTRRNLVFSCLEDLYISDFDTGLVEATRLSTPFSAPNMETTICGYCNGMILSTVGPLHEVRRRPLELVLWNPFCRKLKRLPVCPATTTPNHVTRNCSLGYDWVTDDYKVVLISDVSNVTSEVWVFSLKSNSWDMRRVLPHDNGIDTFGSYSNGALYWELTVTKSFEICGFDLANEDFFGLPNICLSEDGQLRRDFSYLKMAVLDGYVHRLKLPFSPQVQEFYFYDTRNGGIGVGVWRKAFTFEQEEDDSALSCCLPLAYSKDGNAVLFRDGLDELFWYNLEMKTIRKVDFPAMPQNTCSGSFVCLETLVSPCYFDEKRDVELELRLGI</sequence>
<reference evidence="3 4" key="1">
    <citation type="journal article" date="2021" name="Commun. Biol.">
        <title>The genome of Shorea leprosula (Dipterocarpaceae) highlights the ecological relevance of drought in aseasonal tropical rainforests.</title>
        <authorList>
            <person name="Ng K.K.S."/>
            <person name="Kobayashi M.J."/>
            <person name="Fawcett J.A."/>
            <person name="Hatakeyama M."/>
            <person name="Paape T."/>
            <person name="Ng C.H."/>
            <person name="Ang C.C."/>
            <person name="Tnah L.H."/>
            <person name="Lee C.T."/>
            <person name="Nishiyama T."/>
            <person name="Sese J."/>
            <person name="O'Brien M.J."/>
            <person name="Copetti D."/>
            <person name="Mohd Noor M.I."/>
            <person name="Ong R.C."/>
            <person name="Putra M."/>
            <person name="Sireger I.Z."/>
            <person name="Indrioko S."/>
            <person name="Kosugi Y."/>
            <person name="Izuno A."/>
            <person name="Isagi Y."/>
            <person name="Lee S.L."/>
            <person name="Shimizu K.K."/>
        </authorList>
    </citation>
    <scope>NUCLEOTIDE SEQUENCE [LARGE SCALE GENOMIC DNA]</scope>
    <source>
        <strain evidence="3">214</strain>
    </source>
</reference>
<dbReference type="InterPro" id="IPR036047">
    <property type="entry name" value="F-box-like_dom_sf"/>
</dbReference>
<dbReference type="PANTHER" id="PTHR31672">
    <property type="entry name" value="BNACNNG10540D PROTEIN"/>
    <property type="match status" value="1"/>
</dbReference>
<dbReference type="AlphaFoldDB" id="A0AAV5JAI8"/>
<feature type="domain" description="F-box" evidence="1">
    <location>
        <begin position="12"/>
        <end position="41"/>
    </location>
</feature>
<name>A0AAV5JAI8_9ROSI</name>
<dbReference type="Pfam" id="PF08268">
    <property type="entry name" value="FBA_3"/>
    <property type="match status" value="1"/>
</dbReference>
<evidence type="ECO:0008006" key="5">
    <source>
        <dbReference type="Google" id="ProtNLM"/>
    </source>
</evidence>
<dbReference type="InterPro" id="IPR017451">
    <property type="entry name" value="F-box-assoc_interact_dom"/>
</dbReference>
<dbReference type="Proteomes" id="UP001054252">
    <property type="component" value="Unassembled WGS sequence"/>
</dbReference>
<keyword evidence="4" id="KW-1185">Reference proteome</keyword>
<organism evidence="3 4">
    <name type="scientific">Rubroshorea leprosula</name>
    <dbReference type="NCBI Taxonomy" id="152421"/>
    <lineage>
        <taxon>Eukaryota</taxon>
        <taxon>Viridiplantae</taxon>
        <taxon>Streptophyta</taxon>
        <taxon>Embryophyta</taxon>
        <taxon>Tracheophyta</taxon>
        <taxon>Spermatophyta</taxon>
        <taxon>Magnoliopsida</taxon>
        <taxon>eudicotyledons</taxon>
        <taxon>Gunneridae</taxon>
        <taxon>Pentapetalae</taxon>
        <taxon>rosids</taxon>
        <taxon>malvids</taxon>
        <taxon>Malvales</taxon>
        <taxon>Dipterocarpaceae</taxon>
        <taxon>Rubroshorea</taxon>
    </lineage>
</organism>
<evidence type="ECO:0000313" key="3">
    <source>
        <dbReference type="EMBL" id="GKV07890.1"/>
    </source>
</evidence>
<dbReference type="EMBL" id="BPVZ01000028">
    <property type="protein sequence ID" value="GKV07890.1"/>
    <property type="molecule type" value="Genomic_DNA"/>
</dbReference>
<evidence type="ECO:0000259" key="1">
    <source>
        <dbReference type="Pfam" id="PF00646"/>
    </source>
</evidence>
<dbReference type="PANTHER" id="PTHR31672:SF13">
    <property type="entry name" value="F-BOX PROTEIN CPR30-LIKE"/>
    <property type="match status" value="1"/>
</dbReference>
<dbReference type="InterPro" id="IPR050796">
    <property type="entry name" value="SCF_F-box_component"/>
</dbReference>
<proteinExistence type="predicted"/>
<dbReference type="Pfam" id="PF00646">
    <property type="entry name" value="F-box"/>
    <property type="match status" value="1"/>
</dbReference>
<accession>A0AAV5JAI8</accession>
<evidence type="ECO:0000259" key="2">
    <source>
        <dbReference type="Pfam" id="PF08268"/>
    </source>
</evidence>
<dbReference type="InterPro" id="IPR001810">
    <property type="entry name" value="F-box_dom"/>
</dbReference>
<evidence type="ECO:0000313" key="4">
    <source>
        <dbReference type="Proteomes" id="UP001054252"/>
    </source>
</evidence>